<reference evidence="11 12" key="1">
    <citation type="submission" date="2017-06" db="EMBL/GenBank/DDBJ databases">
        <title>Genome sequence of Lactobacillus plantarum subsp. plantarum strain SRCM101258.</title>
        <authorList>
            <person name="Cho S.H."/>
        </authorList>
    </citation>
    <scope>NUCLEOTIDE SEQUENCE [LARGE SCALE GENOMIC DNA]</scope>
    <source>
        <strain evidence="11 12">SRCM101258</strain>
    </source>
</reference>
<dbReference type="Pfam" id="PF16874">
    <property type="entry name" value="Glyco_hydro_36C"/>
    <property type="match status" value="1"/>
</dbReference>
<feature type="binding site" evidence="8">
    <location>
        <position position="560"/>
    </location>
    <ligand>
        <name>substrate</name>
    </ligand>
</feature>
<dbReference type="Gene3D" id="2.60.40.1180">
    <property type="entry name" value="Golgi alpha-mannosidase II"/>
    <property type="match status" value="1"/>
</dbReference>
<feature type="binding site" evidence="8">
    <location>
        <position position="210"/>
    </location>
    <ligand>
        <name>substrate</name>
    </ligand>
</feature>
<dbReference type="PIRSF" id="PIRSF005536">
    <property type="entry name" value="Agal"/>
    <property type="match status" value="1"/>
</dbReference>
<name>A0A2S3U7Y7_LACPN</name>
<feature type="binding site" evidence="8">
    <location>
        <begin position="376"/>
        <end position="377"/>
    </location>
    <ligand>
        <name>substrate</name>
    </ligand>
</feature>
<evidence type="ECO:0000256" key="6">
    <source>
        <dbReference type="PIRNR" id="PIRNR005536"/>
    </source>
</evidence>
<evidence type="ECO:0000259" key="9">
    <source>
        <dbReference type="Pfam" id="PF16874"/>
    </source>
</evidence>
<evidence type="ECO:0000256" key="1">
    <source>
        <dbReference type="ARBA" id="ARBA00001255"/>
    </source>
</evidence>
<dbReference type="Pfam" id="PF16875">
    <property type="entry name" value="Glyco_hydro_36N"/>
    <property type="match status" value="1"/>
</dbReference>
<dbReference type="Proteomes" id="UP000236990">
    <property type="component" value="Unassembled WGS sequence"/>
</dbReference>
<evidence type="ECO:0000313" key="11">
    <source>
        <dbReference type="EMBL" id="POD87276.1"/>
    </source>
</evidence>
<organism evidence="11 12">
    <name type="scientific">Lactiplantibacillus plantarum subsp. plantarum</name>
    <dbReference type="NCBI Taxonomy" id="337330"/>
    <lineage>
        <taxon>Bacteria</taxon>
        <taxon>Bacillati</taxon>
        <taxon>Bacillota</taxon>
        <taxon>Bacilli</taxon>
        <taxon>Lactobacillales</taxon>
        <taxon>Lactobacillaceae</taxon>
        <taxon>Lactiplantibacillus</taxon>
    </lineage>
</organism>
<dbReference type="PROSITE" id="PS00512">
    <property type="entry name" value="ALPHA_GALACTOSIDASE"/>
    <property type="match status" value="1"/>
</dbReference>
<dbReference type="GO" id="GO:0004557">
    <property type="term" value="F:alpha-galactosidase activity"/>
    <property type="evidence" value="ECO:0007669"/>
    <property type="project" value="UniProtKB-UniRule"/>
</dbReference>
<evidence type="ECO:0000313" key="12">
    <source>
        <dbReference type="Proteomes" id="UP000236990"/>
    </source>
</evidence>
<accession>A0A2S3U7Y7</accession>
<comment type="catalytic activity">
    <reaction evidence="1 6">
        <text>Hydrolysis of terminal, non-reducing alpha-D-galactose residues in alpha-D-galactosides, including galactose oligosaccharides, galactomannans and galactolipids.</text>
        <dbReference type="EC" id="3.2.1.22"/>
    </reaction>
</comment>
<dbReference type="PANTHER" id="PTHR43053">
    <property type="entry name" value="GLYCOSIDASE FAMILY 31"/>
    <property type="match status" value="1"/>
</dbReference>
<dbReference type="InterPro" id="IPR013780">
    <property type="entry name" value="Glyco_hydro_b"/>
</dbReference>
<dbReference type="EMBL" id="NKCZ01000077">
    <property type="protein sequence ID" value="POD87276.1"/>
    <property type="molecule type" value="Genomic_DNA"/>
</dbReference>
<proteinExistence type="inferred from homology"/>
<dbReference type="GO" id="GO:0016052">
    <property type="term" value="P:carbohydrate catabolic process"/>
    <property type="evidence" value="ECO:0007669"/>
    <property type="project" value="InterPro"/>
</dbReference>
<feature type="binding site" evidence="8">
    <location>
        <begin position="486"/>
        <end position="490"/>
    </location>
    <ligand>
        <name>substrate</name>
    </ligand>
</feature>
<keyword evidence="5 6" id="KW-0326">Glycosidase</keyword>
<dbReference type="FunFam" id="3.20.20.70:FF:000118">
    <property type="entry name" value="Alpha-galactosidase"/>
    <property type="match status" value="1"/>
</dbReference>
<dbReference type="CDD" id="cd14791">
    <property type="entry name" value="GH36"/>
    <property type="match status" value="1"/>
</dbReference>
<comment type="similarity">
    <text evidence="2">Belongs to the glycosyl hydrolase 36 family.</text>
</comment>
<comment type="caution">
    <text evidence="11">The sequence shown here is derived from an EMBL/GenBank/DDBJ whole genome shotgun (WGS) entry which is preliminary data.</text>
</comment>
<dbReference type="InterPro" id="IPR013785">
    <property type="entry name" value="Aldolase_TIM"/>
</dbReference>
<feature type="binding site" evidence="8">
    <location>
        <position position="453"/>
    </location>
    <ligand>
        <name>substrate</name>
    </ligand>
</feature>
<evidence type="ECO:0000256" key="4">
    <source>
        <dbReference type="ARBA" id="ARBA00022801"/>
    </source>
</evidence>
<dbReference type="InterPro" id="IPR031705">
    <property type="entry name" value="Glyco_hydro_36_C"/>
</dbReference>
<evidence type="ECO:0000256" key="5">
    <source>
        <dbReference type="ARBA" id="ARBA00023295"/>
    </source>
</evidence>
<feature type="binding site" evidence="8">
    <location>
        <position position="538"/>
    </location>
    <ligand>
        <name>substrate</name>
    </ligand>
</feature>
<dbReference type="InterPro" id="IPR031704">
    <property type="entry name" value="Glyco_hydro_36_N"/>
</dbReference>
<feature type="domain" description="Glycosyl hydrolase family 36 C-terminal" evidence="9">
    <location>
        <begin position="663"/>
        <end position="749"/>
    </location>
</feature>
<feature type="domain" description="Glycosyl hydrolase family 36 N-terminal" evidence="10">
    <location>
        <begin position="36"/>
        <end position="295"/>
    </location>
</feature>
<dbReference type="Gene3D" id="2.70.98.60">
    <property type="entry name" value="alpha-galactosidase from lactobacil brevis"/>
    <property type="match status" value="1"/>
</dbReference>
<dbReference type="InterPro" id="IPR002252">
    <property type="entry name" value="Glyco_hydro_36"/>
</dbReference>
<dbReference type="Gene3D" id="3.20.20.70">
    <property type="entry name" value="Aldolase class I"/>
    <property type="match status" value="1"/>
</dbReference>
<keyword evidence="4 6" id="KW-0378">Hydrolase</keyword>
<dbReference type="InterPro" id="IPR038417">
    <property type="entry name" value="Alpga-gal_N_sf"/>
</dbReference>
<protein>
    <recommendedName>
        <fullName evidence="3 6">Alpha-galactosidase</fullName>
        <ecNumber evidence="3 6">3.2.1.22</ecNumber>
    </recommendedName>
</protein>
<sequence length="753" mass="86114">MIVSGTTNKMFEIINGQTFHLYNRKVSYVLTIMENGQLGHLYYGKSLGPLSIADVDYLKAQNSKSAGTVKFSPDTGNFTLADRAQEYPVYGSSDFRKGAIDISYNQEPWYLDFKFADYSITSDKPRNLNCPESYAVGSFEATQLDMQLIDEEHHLELVEHFTIFDNQSAVVRSTTIKNCSSKTINIENIMSASLELPDDKFQMVNLSGAWLKERHVKLHNLDQGTVSVESLKGASGHQHNPFIALIRSQDLNQGEVYASNLIYSGNFVSQVEVNEWHKTRLMTGLNPTYFGWKLETNESFKTPEAVIYYSNQGINGLIDASTNFTKRHVIDRRWNQRERPIVFNNWEATYYDFDEQKLLTLARQAKHIGMECFVVDDGWFGHRNNDRSSLGDWRVDPQKFPHGIDLFAKQIHELGLQMGLWFEPEMVSPDTSLYKEHPDWVVRHPYKSVSIGRGQYVLDFANPEVVTSVYQQIKPVILATKLDYMKWDMNRNITEAYSPYLNRCNIPQTEFFHRYAQGVNMLYQLILTDFPDMLIEGCAGGGGRFDLGTLFYSPQIWPSDDSDAVERLSILTGTTLAYPLSSFSNHVSAAPNDQVGRQTSLAFRQMVADFGPLGYELDISKLPLDELTQIKENIEFYQVHRQLFVNGRFRQLQSIDPCTNEVIWSVENSDDTEIFVGFYRKLATPNASILNYVKLPMINPNLTYQIDGREKVSGAVLQQFGLRQPYQFNGVNLDTAELYGDFQSHLYHIVSIE</sequence>
<evidence type="ECO:0000259" key="10">
    <source>
        <dbReference type="Pfam" id="PF16875"/>
    </source>
</evidence>
<feature type="active site" description="Proton donor" evidence="7">
    <location>
        <position position="560"/>
    </location>
</feature>
<dbReference type="SUPFAM" id="SSF51445">
    <property type="entry name" value="(Trans)glycosidases"/>
    <property type="match status" value="1"/>
</dbReference>
<dbReference type="InterPro" id="IPR017853">
    <property type="entry name" value="GH"/>
</dbReference>
<dbReference type="PRINTS" id="PR00743">
    <property type="entry name" value="GLHYDRLASE36"/>
</dbReference>
<dbReference type="InterPro" id="IPR050985">
    <property type="entry name" value="Alpha-glycosidase_related"/>
</dbReference>
<dbReference type="InterPro" id="IPR000111">
    <property type="entry name" value="Glyco_hydro_27/36_CS"/>
</dbReference>
<gene>
    <name evidence="11" type="primary">galA</name>
    <name evidence="11" type="ORF">S101258_00839</name>
</gene>
<dbReference type="PANTHER" id="PTHR43053:SF3">
    <property type="entry name" value="ALPHA-GALACTOSIDASE C-RELATED"/>
    <property type="match status" value="1"/>
</dbReference>
<evidence type="ECO:0000256" key="7">
    <source>
        <dbReference type="PIRSR" id="PIRSR005536-1"/>
    </source>
</evidence>
<feature type="active site" description="Nucleophile" evidence="7">
    <location>
        <position position="488"/>
    </location>
</feature>
<dbReference type="EC" id="3.2.1.22" evidence="3 6"/>
<evidence type="ECO:0000256" key="8">
    <source>
        <dbReference type="PIRSR" id="PIRSR005536-2"/>
    </source>
</evidence>
<dbReference type="Pfam" id="PF02065">
    <property type="entry name" value="Melibiase"/>
    <property type="match status" value="1"/>
</dbReference>
<evidence type="ECO:0000256" key="3">
    <source>
        <dbReference type="ARBA" id="ARBA00012755"/>
    </source>
</evidence>
<dbReference type="AlphaFoldDB" id="A0A2S3U7Y7"/>
<evidence type="ECO:0000256" key="2">
    <source>
        <dbReference type="ARBA" id="ARBA00006202"/>
    </source>
</evidence>